<dbReference type="InterPro" id="IPR058913">
    <property type="entry name" value="Integrase_dom_put"/>
</dbReference>
<feature type="domain" description="Integrase core" evidence="1">
    <location>
        <begin position="1"/>
        <end position="106"/>
    </location>
</feature>
<dbReference type="AlphaFoldDB" id="A0AAD7BNU4"/>
<comment type="caution">
    <text evidence="2">The sequence shown here is derived from an EMBL/GenBank/DDBJ whole genome shotgun (WGS) entry which is preliminary data.</text>
</comment>
<gene>
    <name evidence="2" type="ORF">FB45DRAFT_750837</name>
</gene>
<sequence length="223" mass="25802">MENERGVERGSYIWGGSVDNTWIERVWYDVTHGFGYKWKTFFADLEANHHLNSTQPTHIWLLHHLFLPSINDDAQEWAASWNNHPLQIRGERTRPPRDIWFFSQIQDGARGLERIVNPTERDGDDVQDPSTYGIDWEVADDPALMTHLLDENPQEWDEGNPFTLAPDQLSDVPCEPPDSPFTLEQITFLDEQLAANVNLASRSMVVRTSVWNVAYRICSSFFE</sequence>
<dbReference type="PANTHER" id="PTHR46791">
    <property type="entry name" value="EXPRESSED PROTEIN"/>
    <property type="match status" value="1"/>
</dbReference>
<proteinExistence type="predicted"/>
<reference evidence="2" key="1">
    <citation type="submission" date="2023-03" db="EMBL/GenBank/DDBJ databases">
        <title>Massive genome expansion in bonnet fungi (Mycena s.s.) driven by repeated elements and novel gene families across ecological guilds.</title>
        <authorList>
            <consortium name="Lawrence Berkeley National Laboratory"/>
            <person name="Harder C.B."/>
            <person name="Miyauchi S."/>
            <person name="Viragh M."/>
            <person name="Kuo A."/>
            <person name="Thoen E."/>
            <person name="Andreopoulos B."/>
            <person name="Lu D."/>
            <person name="Skrede I."/>
            <person name="Drula E."/>
            <person name="Henrissat B."/>
            <person name="Morin E."/>
            <person name="Kohler A."/>
            <person name="Barry K."/>
            <person name="LaButti K."/>
            <person name="Morin E."/>
            <person name="Salamov A."/>
            <person name="Lipzen A."/>
            <person name="Mereny Z."/>
            <person name="Hegedus B."/>
            <person name="Baldrian P."/>
            <person name="Stursova M."/>
            <person name="Weitz H."/>
            <person name="Taylor A."/>
            <person name="Grigoriev I.V."/>
            <person name="Nagy L.G."/>
            <person name="Martin F."/>
            <person name="Kauserud H."/>
        </authorList>
    </citation>
    <scope>NUCLEOTIDE SEQUENCE</scope>
    <source>
        <strain evidence="2">9284</strain>
    </source>
</reference>
<accession>A0AAD7BNU4</accession>
<evidence type="ECO:0000313" key="3">
    <source>
        <dbReference type="Proteomes" id="UP001221142"/>
    </source>
</evidence>
<dbReference type="Pfam" id="PF24764">
    <property type="entry name" value="rva_4"/>
    <property type="match status" value="1"/>
</dbReference>
<organism evidence="2 3">
    <name type="scientific">Roridomyces roridus</name>
    <dbReference type="NCBI Taxonomy" id="1738132"/>
    <lineage>
        <taxon>Eukaryota</taxon>
        <taxon>Fungi</taxon>
        <taxon>Dikarya</taxon>
        <taxon>Basidiomycota</taxon>
        <taxon>Agaricomycotina</taxon>
        <taxon>Agaricomycetes</taxon>
        <taxon>Agaricomycetidae</taxon>
        <taxon>Agaricales</taxon>
        <taxon>Marasmiineae</taxon>
        <taxon>Mycenaceae</taxon>
        <taxon>Roridomyces</taxon>
    </lineage>
</organism>
<dbReference type="PANTHER" id="PTHR46791:SF5">
    <property type="entry name" value="CLR5 DOMAIN-CONTAINING PROTEIN-RELATED"/>
    <property type="match status" value="1"/>
</dbReference>
<protein>
    <recommendedName>
        <fullName evidence="1">Integrase core domain-containing protein</fullName>
    </recommendedName>
</protein>
<dbReference type="Proteomes" id="UP001221142">
    <property type="component" value="Unassembled WGS sequence"/>
</dbReference>
<keyword evidence="3" id="KW-1185">Reference proteome</keyword>
<dbReference type="EMBL" id="JARKIF010000012">
    <property type="protein sequence ID" value="KAJ7626029.1"/>
    <property type="molecule type" value="Genomic_DNA"/>
</dbReference>
<name>A0AAD7BNU4_9AGAR</name>
<evidence type="ECO:0000313" key="2">
    <source>
        <dbReference type="EMBL" id="KAJ7626029.1"/>
    </source>
</evidence>
<evidence type="ECO:0000259" key="1">
    <source>
        <dbReference type="Pfam" id="PF24764"/>
    </source>
</evidence>